<organism evidence="2 3">
    <name type="scientific">Microlunatus aurantiacus</name>
    <dbReference type="NCBI Taxonomy" id="446786"/>
    <lineage>
        <taxon>Bacteria</taxon>
        <taxon>Bacillati</taxon>
        <taxon>Actinomycetota</taxon>
        <taxon>Actinomycetes</taxon>
        <taxon>Propionibacteriales</taxon>
        <taxon>Propionibacteriaceae</taxon>
        <taxon>Microlunatus</taxon>
    </lineage>
</organism>
<reference evidence="3" key="1">
    <citation type="journal article" date="2019" name="Int. J. Syst. Evol. Microbiol.">
        <title>The Global Catalogue of Microorganisms (GCM) 10K type strain sequencing project: providing services to taxonomists for standard genome sequencing and annotation.</title>
        <authorList>
            <consortium name="The Broad Institute Genomics Platform"/>
            <consortium name="The Broad Institute Genome Sequencing Center for Infectious Disease"/>
            <person name="Wu L."/>
            <person name="Ma J."/>
        </authorList>
    </citation>
    <scope>NUCLEOTIDE SEQUENCE [LARGE SCALE GENOMIC DNA]</scope>
    <source>
        <strain evidence="3">JCM 16548</strain>
    </source>
</reference>
<gene>
    <name evidence="2" type="ORF">GCM10022204_28390</name>
</gene>
<comment type="caution">
    <text evidence="2">The sequence shown here is derived from an EMBL/GenBank/DDBJ whole genome shotgun (WGS) entry which is preliminary data.</text>
</comment>
<dbReference type="Proteomes" id="UP001500051">
    <property type="component" value="Unassembled WGS sequence"/>
</dbReference>
<evidence type="ECO:0000256" key="1">
    <source>
        <dbReference type="SAM" id="MobiDB-lite"/>
    </source>
</evidence>
<evidence type="ECO:0000313" key="2">
    <source>
        <dbReference type="EMBL" id="GAA3708630.1"/>
    </source>
</evidence>
<name>A0ABP7DPU8_9ACTN</name>
<feature type="region of interest" description="Disordered" evidence="1">
    <location>
        <begin position="46"/>
        <end position="117"/>
    </location>
</feature>
<dbReference type="EMBL" id="BAAAYX010000013">
    <property type="protein sequence ID" value="GAA3708630.1"/>
    <property type="molecule type" value="Genomic_DNA"/>
</dbReference>
<evidence type="ECO:0000313" key="3">
    <source>
        <dbReference type="Proteomes" id="UP001500051"/>
    </source>
</evidence>
<proteinExistence type="predicted"/>
<keyword evidence="3" id="KW-1185">Reference proteome</keyword>
<sequence>MKITAGSPMRTARAQVRLMVPTADGDVGPPVSHENSLWTWVSAGNAAITPPSHAGAPTPAAGQARGSRRLRRPPTGQGSGRERRPFYRGVHSRTVRGTPTPDGTRSTTSPQVQWRLR</sequence>
<feature type="compositionally biased region" description="Polar residues" evidence="1">
    <location>
        <begin position="95"/>
        <end position="117"/>
    </location>
</feature>
<accession>A0ABP7DPU8</accession>
<protein>
    <submittedName>
        <fullName evidence="2">Uncharacterized protein</fullName>
    </submittedName>
</protein>